<evidence type="ECO:0008006" key="14">
    <source>
        <dbReference type="Google" id="ProtNLM"/>
    </source>
</evidence>
<dbReference type="EMBL" id="JACMSC010000005">
    <property type="protein sequence ID" value="KAG6522794.1"/>
    <property type="molecule type" value="Genomic_DNA"/>
</dbReference>
<dbReference type="InterPro" id="IPR046831">
    <property type="entry name" value="Calmodulin_bind_N"/>
</dbReference>
<feature type="domain" description="Calmodulin binding protein C-terminal" evidence="11">
    <location>
        <begin position="331"/>
        <end position="375"/>
    </location>
</feature>
<reference evidence="12 13" key="1">
    <citation type="submission" date="2020-08" db="EMBL/GenBank/DDBJ databases">
        <title>Plant Genome Project.</title>
        <authorList>
            <person name="Zhang R.-G."/>
        </authorList>
    </citation>
    <scope>NUCLEOTIDE SEQUENCE [LARGE SCALE GENOMIC DNA]</scope>
    <source>
        <tissue evidence="12">Rhizome</tissue>
    </source>
</reference>
<comment type="subcellular location">
    <subcellularLocation>
        <location evidence="1">Nucleus</location>
    </subcellularLocation>
</comment>
<dbReference type="Pfam" id="PF07887">
    <property type="entry name" value="Calmodulin_bind"/>
    <property type="match status" value="1"/>
</dbReference>
<feature type="region of interest" description="Disordered" evidence="8">
    <location>
        <begin position="463"/>
        <end position="482"/>
    </location>
</feature>
<dbReference type="GO" id="GO:0003700">
    <property type="term" value="F:DNA-binding transcription factor activity"/>
    <property type="evidence" value="ECO:0007669"/>
    <property type="project" value="TreeGrafter"/>
</dbReference>
<evidence type="ECO:0000256" key="3">
    <source>
        <dbReference type="ARBA" id="ARBA00023015"/>
    </source>
</evidence>
<dbReference type="InterPro" id="IPR012416">
    <property type="entry name" value="CBP60"/>
</dbReference>
<dbReference type="Proteomes" id="UP000734854">
    <property type="component" value="Unassembled WGS sequence"/>
</dbReference>
<feature type="region of interest" description="Disordered" evidence="8">
    <location>
        <begin position="1"/>
        <end position="25"/>
    </location>
</feature>
<evidence type="ECO:0000313" key="12">
    <source>
        <dbReference type="EMBL" id="KAG6522794.1"/>
    </source>
</evidence>
<proteinExistence type="inferred from homology"/>
<dbReference type="GO" id="GO:0005516">
    <property type="term" value="F:calmodulin binding"/>
    <property type="evidence" value="ECO:0007669"/>
    <property type="project" value="InterPro"/>
</dbReference>
<keyword evidence="7" id="KW-0539">Nucleus</keyword>
<dbReference type="AlphaFoldDB" id="A0A8J5LNC8"/>
<keyword evidence="13" id="KW-1185">Reference proteome</keyword>
<dbReference type="PANTHER" id="PTHR31713:SF18">
    <property type="entry name" value="OS02G0177800 PROTEIN"/>
    <property type="match status" value="1"/>
</dbReference>
<evidence type="ECO:0000259" key="11">
    <source>
        <dbReference type="Pfam" id="PF20452"/>
    </source>
</evidence>
<comment type="caution">
    <text evidence="12">The sequence shown here is derived from an EMBL/GenBank/DDBJ whole genome shotgun (WGS) entry which is preliminary data.</text>
</comment>
<dbReference type="GO" id="GO:0005634">
    <property type="term" value="C:nucleus"/>
    <property type="evidence" value="ECO:0007669"/>
    <property type="project" value="UniProtKB-SubCell"/>
</dbReference>
<dbReference type="Pfam" id="PF20452">
    <property type="entry name" value="Calmod_bind_C"/>
    <property type="match status" value="1"/>
</dbReference>
<dbReference type="PANTHER" id="PTHR31713">
    <property type="entry name" value="OS02G0177800 PROTEIN"/>
    <property type="match status" value="1"/>
</dbReference>
<protein>
    <recommendedName>
        <fullName evidence="14">Calmodulin-binding protein</fullName>
    </recommendedName>
</protein>
<evidence type="ECO:0000313" key="13">
    <source>
        <dbReference type="Proteomes" id="UP000734854"/>
    </source>
</evidence>
<evidence type="ECO:0000256" key="2">
    <source>
        <dbReference type="ARBA" id="ARBA00007214"/>
    </source>
</evidence>
<name>A0A8J5LNC8_ZINOF</name>
<evidence type="ECO:0000259" key="10">
    <source>
        <dbReference type="Pfam" id="PF20451"/>
    </source>
</evidence>
<evidence type="ECO:0000256" key="5">
    <source>
        <dbReference type="ARBA" id="ARBA00023159"/>
    </source>
</evidence>
<keyword evidence="5" id="KW-0010">Activator</keyword>
<evidence type="ECO:0000256" key="4">
    <source>
        <dbReference type="ARBA" id="ARBA00023125"/>
    </source>
</evidence>
<evidence type="ECO:0000256" key="6">
    <source>
        <dbReference type="ARBA" id="ARBA00023163"/>
    </source>
</evidence>
<dbReference type="GO" id="GO:0080142">
    <property type="term" value="P:regulation of salicylic acid biosynthetic process"/>
    <property type="evidence" value="ECO:0007669"/>
    <property type="project" value="TreeGrafter"/>
</dbReference>
<feature type="compositionally biased region" description="Polar residues" evidence="8">
    <location>
        <begin position="466"/>
        <end position="482"/>
    </location>
</feature>
<feature type="domain" description="Calmodulin binding protein-like N-terminal" evidence="9">
    <location>
        <begin position="101"/>
        <end position="248"/>
    </location>
</feature>
<comment type="similarity">
    <text evidence="2">Belongs to the plant ACBP60 protein family.</text>
</comment>
<dbReference type="GO" id="GO:0043565">
    <property type="term" value="F:sequence-specific DNA binding"/>
    <property type="evidence" value="ECO:0007669"/>
    <property type="project" value="TreeGrafter"/>
</dbReference>
<feature type="domain" description="Calmodulin binding protein central" evidence="10">
    <location>
        <begin position="260"/>
        <end position="326"/>
    </location>
</feature>
<dbReference type="InterPro" id="IPR046829">
    <property type="entry name" value="Calmod_bind_C"/>
</dbReference>
<dbReference type="InterPro" id="IPR046830">
    <property type="entry name" value="Calmod_bind_M"/>
</dbReference>
<accession>A0A8J5LNC8</accession>
<feature type="compositionally biased region" description="Basic and acidic residues" evidence="8">
    <location>
        <begin position="1"/>
        <end position="21"/>
    </location>
</feature>
<keyword evidence="4" id="KW-0238">DNA-binding</keyword>
<keyword evidence="6" id="KW-0804">Transcription</keyword>
<evidence type="ECO:0000256" key="7">
    <source>
        <dbReference type="ARBA" id="ARBA00023242"/>
    </source>
</evidence>
<dbReference type="Pfam" id="PF20451">
    <property type="entry name" value="Calmod_bind_M"/>
    <property type="match status" value="1"/>
</dbReference>
<evidence type="ECO:0000259" key="9">
    <source>
        <dbReference type="Pfam" id="PF07887"/>
    </source>
</evidence>
<evidence type="ECO:0000256" key="1">
    <source>
        <dbReference type="ARBA" id="ARBA00004123"/>
    </source>
</evidence>
<keyword evidence="3" id="KW-0805">Transcription regulation</keyword>
<gene>
    <name evidence="12" type="ORF">ZIOFF_019949</name>
</gene>
<organism evidence="12 13">
    <name type="scientific">Zingiber officinale</name>
    <name type="common">Ginger</name>
    <name type="synonym">Amomum zingiber</name>
    <dbReference type="NCBI Taxonomy" id="94328"/>
    <lineage>
        <taxon>Eukaryota</taxon>
        <taxon>Viridiplantae</taxon>
        <taxon>Streptophyta</taxon>
        <taxon>Embryophyta</taxon>
        <taxon>Tracheophyta</taxon>
        <taxon>Spermatophyta</taxon>
        <taxon>Magnoliopsida</taxon>
        <taxon>Liliopsida</taxon>
        <taxon>Zingiberales</taxon>
        <taxon>Zingiberaceae</taxon>
        <taxon>Zingiber</taxon>
    </lineage>
</organism>
<sequence>MQRQSRYERQGSMKREKRVLEEVDGESLCPEPKRAKVPALASVIVEALKMDSLQKMFSSLEPILRRVVSEEVERALARLGPAKIGGRSSPKRIEGPDGRNLQLHLRTRLSLPLFTGGKVEGEQGAAIHVVLLDADSGHVVASGPESSAKLDVVVLEGDFNNEDDDPWTEEDFDTHVVKEREGKRPILTGDLVVSLKEGVGTLGELTFTDNSSWIRSRKFRLGLKIASGFCEGIRIREAKTEAFTVKDHRGELYKKHYPPALNDEVWRLEKIGKDGSFHKRLNKQGIFKVEDFLKFVIRDPQKLRKILGSGMSNKMWEILVEHAKTCVLSGKYYVYYSEDSRDIGAIFNNIYEFCGLIADEQFYSAENLNDNQKGQHNAHRACEAVDSTRLSQYVIQSSSSNCYDELNLLVRRMMKWNKIVKLAAFEVFADVLVKKAYDNWMHVIEYDGEALLNFTKHKKTIAAGNEASSASPNHPSNGNQISQTNLQASVPLEQPLVDIEATREGVPLSGSYNGSEVASYLNNRQTQRAASGSHMQFKSPSLMPQNELIGPAPQALDMKNDSVALALAPPQQASMGGQLWSQSIHNSNMGLHDDWSNQRDSRDGMDNFFSEEDIRLRSHELLENDDMQNLLRVITMGGASASLPEDVYPFPSFMASPCPNFNFDEERSRSSGKAVVGWLKIKAAMRWGIFVRKKAAERRAAQLVEL</sequence>
<evidence type="ECO:0000256" key="8">
    <source>
        <dbReference type="SAM" id="MobiDB-lite"/>
    </source>
</evidence>